<dbReference type="EMBL" id="CM056742">
    <property type="protein sequence ID" value="KAJ8675381.1"/>
    <property type="molecule type" value="Genomic_DNA"/>
</dbReference>
<proteinExistence type="predicted"/>
<organism evidence="1 2">
    <name type="scientific">Eretmocerus hayati</name>
    <dbReference type="NCBI Taxonomy" id="131215"/>
    <lineage>
        <taxon>Eukaryota</taxon>
        <taxon>Metazoa</taxon>
        <taxon>Ecdysozoa</taxon>
        <taxon>Arthropoda</taxon>
        <taxon>Hexapoda</taxon>
        <taxon>Insecta</taxon>
        <taxon>Pterygota</taxon>
        <taxon>Neoptera</taxon>
        <taxon>Endopterygota</taxon>
        <taxon>Hymenoptera</taxon>
        <taxon>Apocrita</taxon>
        <taxon>Proctotrupomorpha</taxon>
        <taxon>Chalcidoidea</taxon>
        <taxon>Aphelinidae</taxon>
        <taxon>Aphelininae</taxon>
        <taxon>Eretmocerus</taxon>
    </lineage>
</organism>
<keyword evidence="2" id="KW-1185">Reference proteome</keyword>
<dbReference type="Proteomes" id="UP001239111">
    <property type="component" value="Chromosome 2"/>
</dbReference>
<sequence>MVKQGVIKGIATEISITEIKNNLQVHSYWNKLKVLDVRRFTKRIQNSKSGEAEEIDLPTIQFTLLGKELPATAYIYDVEEKVEKYSPQIRQSCGCLRFGHLKANCKAPNGRFMRCGELAKNTINVKMIPVFLFAFIANRIIRQSIRAVHVGCVSEK</sequence>
<name>A0ACC2NW53_9HYME</name>
<gene>
    <name evidence="1" type="ORF">QAD02_011167</name>
</gene>
<reference evidence="1" key="1">
    <citation type="submission" date="2023-04" db="EMBL/GenBank/DDBJ databases">
        <title>A chromosome-level genome assembly of the parasitoid wasp Eretmocerus hayati.</title>
        <authorList>
            <person name="Zhong Y."/>
            <person name="Liu S."/>
            <person name="Liu Y."/>
        </authorList>
    </citation>
    <scope>NUCLEOTIDE SEQUENCE</scope>
    <source>
        <strain evidence="1">ZJU_SS_LIU_2023</strain>
    </source>
</reference>
<accession>A0ACC2NW53</accession>
<evidence type="ECO:0000313" key="2">
    <source>
        <dbReference type="Proteomes" id="UP001239111"/>
    </source>
</evidence>
<comment type="caution">
    <text evidence="1">The sequence shown here is derived from an EMBL/GenBank/DDBJ whole genome shotgun (WGS) entry which is preliminary data.</text>
</comment>
<evidence type="ECO:0000313" key="1">
    <source>
        <dbReference type="EMBL" id="KAJ8675381.1"/>
    </source>
</evidence>
<protein>
    <submittedName>
        <fullName evidence="1">Uncharacterized protein</fullName>
    </submittedName>
</protein>